<dbReference type="AlphaFoldDB" id="A0A1V3WWF6"/>
<proteinExistence type="predicted"/>
<dbReference type="EMBL" id="MVBN01000006">
    <property type="protein sequence ID" value="OOK71264.1"/>
    <property type="molecule type" value="Genomic_DNA"/>
</dbReference>
<sequence>MRCFGRRRQLGGTTAVEVPPSTVLAPAKVFATLAVTVDSDPDTGGLADAVRASASGRSTENGAAGPGAGPK</sequence>
<protein>
    <submittedName>
        <fullName evidence="2">Uncharacterized protein</fullName>
    </submittedName>
</protein>
<evidence type="ECO:0000313" key="3">
    <source>
        <dbReference type="Proteomes" id="UP000188532"/>
    </source>
</evidence>
<gene>
    <name evidence="2" type="ORF">BZL29_5547</name>
</gene>
<name>A0A1V3WWF6_MYCKA</name>
<dbReference type="Proteomes" id="UP000188532">
    <property type="component" value="Unassembled WGS sequence"/>
</dbReference>
<feature type="region of interest" description="Disordered" evidence="1">
    <location>
        <begin position="41"/>
        <end position="71"/>
    </location>
</feature>
<reference evidence="2 3" key="1">
    <citation type="submission" date="2017-02" db="EMBL/GenBank/DDBJ databases">
        <title>Complete genome sequences of Mycobacterium kansasii strains isolated from rhesus macaques.</title>
        <authorList>
            <person name="Panda A."/>
            <person name="Nagaraj S."/>
            <person name="Zhao X."/>
            <person name="Tettelin H."/>
            <person name="Detolla L.J."/>
        </authorList>
    </citation>
    <scope>NUCLEOTIDE SEQUENCE [LARGE SCALE GENOMIC DNA]</scope>
    <source>
        <strain evidence="2 3">11-3469</strain>
    </source>
</reference>
<accession>A0A1V3WWF6</accession>
<evidence type="ECO:0000256" key="1">
    <source>
        <dbReference type="SAM" id="MobiDB-lite"/>
    </source>
</evidence>
<evidence type="ECO:0000313" key="2">
    <source>
        <dbReference type="EMBL" id="OOK71264.1"/>
    </source>
</evidence>
<comment type="caution">
    <text evidence="2">The sequence shown here is derived from an EMBL/GenBank/DDBJ whole genome shotgun (WGS) entry which is preliminary data.</text>
</comment>
<organism evidence="2 3">
    <name type="scientific">Mycobacterium kansasii</name>
    <dbReference type="NCBI Taxonomy" id="1768"/>
    <lineage>
        <taxon>Bacteria</taxon>
        <taxon>Bacillati</taxon>
        <taxon>Actinomycetota</taxon>
        <taxon>Actinomycetes</taxon>
        <taxon>Mycobacteriales</taxon>
        <taxon>Mycobacteriaceae</taxon>
        <taxon>Mycobacterium</taxon>
    </lineage>
</organism>